<feature type="non-terminal residue" evidence="1">
    <location>
        <position position="65"/>
    </location>
</feature>
<name>A0A2N0NHV5_9GLOM</name>
<dbReference type="AlphaFoldDB" id="A0A2N0NHV5"/>
<feature type="non-terminal residue" evidence="1">
    <location>
        <position position="1"/>
    </location>
</feature>
<evidence type="ECO:0000313" key="1">
    <source>
        <dbReference type="EMBL" id="PKB94150.1"/>
    </source>
</evidence>
<comment type="caution">
    <text evidence="1">The sequence shown here is derived from an EMBL/GenBank/DDBJ whole genome shotgun (WGS) entry which is preliminary data.</text>
</comment>
<gene>
    <name evidence="1" type="ORF">RhiirA5_256377</name>
</gene>
<sequence length="65" mass="7494">IQDPKHGKKTARNAVMSGAHLLTFGNSTVRFDQLLKLSLQEDSIMYKRDVIKLDRQDDNAVYRVF</sequence>
<dbReference type="Proteomes" id="UP000232722">
    <property type="component" value="Unassembled WGS sequence"/>
</dbReference>
<accession>A0A2N0NHV5</accession>
<protein>
    <submittedName>
        <fullName evidence="1">Uncharacterized protein</fullName>
    </submittedName>
</protein>
<reference evidence="1 2" key="1">
    <citation type="submission" date="2016-04" db="EMBL/GenBank/DDBJ databases">
        <title>Genome analyses suggest a sexual origin of heterokaryosis in a supposedly ancient asexual fungus.</title>
        <authorList>
            <person name="Ropars J."/>
            <person name="Sedzielewska K."/>
            <person name="Noel J."/>
            <person name="Charron P."/>
            <person name="Farinelli L."/>
            <person name="Marton T."/>
            <person name="Kruger M."/>
            <person name="Pelin A."/>
            <person name="Brachmann A."/>
            <person name="Corradi N."/>
        </authorList>
    </citation>
    <scope>NUCLEOTIDE SEQUENCE [LARGE SCALE GENOMIC DNA]</scope>
    <source>
        <strain evidence="1 2">A5</strain>
    </source>
</reference>
<dbReference type="EMBL" id="LLXJ01006560">
    <property type="protein sequence ID" value="PKB94150.1"/>
    <property type="molecule type" value="Genomic_DNA"/>
</dbReference>
<reference evidence="1 2" key="2">
    <citation type="submission" date="2017-09" db="EMBL/GenBank/DDBJ databases">
        <title>Extensive intraspecific genome diversity in a model arbuscular mycorrhizal fungus.</title>
        <authorList>
            <person name="Chen E.C."/>
            <person name="Morin E."/>
            <person name="Beaudet D."/>
            <person name="Noel J."/>
            <person name="Ndikumana S."/>
            <person name="Charron P."/>
            <person name="St-Onge C."/>
            <person name="Giorgi J."/>
            <person name="Grigoriev I.V."/>
            <person name="Roux C."/>
            <person name="Martin F.M."/>
            <person name="Corradi N."/>
        </authorList>
    </citation>
    <scope>NUCLEOTIDE SEQUENCE [LARGE SCALE GENOMIC DNA]</scope>
    <source>
        <strain evidence="1 2">A5</strain>
    </source>
</reference>
<proteinExistence type="predicted"/>
<evidence type="ECO:0000313" key="2">
    <source>
        <dbReference type="Proteomes" id="UP000232722"/>
    </source>
</evidence>
<organism evidence="1 2">
    <name type="scientific">Rhizophagus irregularis</name>
    <dbReference type="NCBI Taxonomy" id="588596"/>
    <lineage>
        <taxon>Eukaryota</taxon>
        <taxon>Fungi</taxon>
        <taxon>Fungi incertae sedis</taxon>
        <taxon>Mucoromycota</taxon>
        <taxon>Glomeromycotina</taxon>
        <taxon>Glomeromycetes</taxon>
        <taxon>Glomerales</taxon>
        <taxon>Glomeraceae</taxon>
        <taxon>Rhizophagus</taxon>
    </lineage>
</organism>